<feature type="domain" description="CobN/magnesium chelatase" evidence="1">
    <location>
        <begin position="2"/>
        <end position="83"/>
    </location>
</feature>
<evidence type="ECO:0000313" key="2">
    <source>
        <dbReference type="EMBL" id="BCI87894.1"/>
    </source>
</evidence>
<organism evidence="2 3">
    <name type="scientific">Mycobacterium kansasii</name>
    <dbReference type="NCBI Taxonomy" id="1768"/>
    <lineage>
        <taxon>Bacteria</taxon>
        <taxon>Bacillati</taxon>
        <taxon>Actinomycetota</taxon>
        <taxon>Actinomycetes</taxon>
        <taxon>Mycobacteriales</taxon>
        <taxon>Mycobacteriaceae</taxon>
        <taxon>Mycobacterium</taxon>
    </lineage>
</organism>
<evidence type="ECO:0000259" key="1">
    <source>
        <dbReference type="Pfam" id="PF02514"/>
    </source>
</evidence>
<accession>A0A7G1IBS5</accession>
<dbReference type="PANTHER" id="PTHR44119">
    <property type="entry name" value="MAGNESIUM-CHELATASE SUBUNIT CHLH, CHLOROPLASTIC"/>
    <property type="match status" value="1"/>
</dbReference>
<dbReference type="PANTHER" id="PTHR44119:SF4">
    <property type="entry name" value="AEROBIC COBALTOCHELATASE SUBUNIT COBN"/>
    <property type="match status" value="1"/>
</dbReference>
<dbReference type="Proteomes" id="UP000516380">
    <property type="component" value="Chromosome"/>
</dbReference>
<name>A0A7G1IBS5_MYCKA</name>
<dbReference type="Pfam" id="PF02514">
    <property type="entry name" value="CobN-Mg_chel"/>
    <property type="match status" value="1"/>
</dbReference>
<dbReference type="EMBL" id="AP023343">
    <property type="protein sequence ID" value="BCI87894.1"/>
    <property type="molecule type" value="Genomic_DNA"/>
</dbReference>
<protein>
    <recommendedName>
        <fullName evidence="1">CobN/magnesium chelatase domain-containing protein</fullName>
    </recommendedName>
</protein>
<evidence type="ECO:0000313" key="3">
    <source>
        <dbReference type="Proteomes" id="UP000516380"/>
    </source>
</evidence>
<sequence>MAAMRRHGYKGAFEMAATVDYLFGYDATAGVMADWMYEQLTERYVLDPENRKFMAESNPWALHGMAERLLEAAGRGMWAQPQPDTLDGLRQVLLETEGDLEG</sequence>
<dbReference type="InterPro" id="IPR003672">
    <property type="entry name" value="CobN/Mg_chltase"/>
</dbReference>
<dbReference type="AlphaFoldDB" id="A0A7G1IBS5"/>
<gene>
    <name evidence="2" type="ORF">NIIDMKKI_31000</name>
</gene>
<reference evidence="2 3" key="1">
    <citation type="submission" date="2020-07" db="EMBL/GenBank/DDBJ databases">
        <title>Mycobacterium kansasii (former subtype) with zoonotic potential isolated from diseased indoor pet cat, Japan.</title>
        <authorList>
            <person name="Fukano H."/>
            <person name="Terazono T."/>
            <person name="Hoshino Y."/>
        </authorList>
    </citation>
    <scope>NUCLEOTIDE SEQUENCE [LARGE SCALE GENOMIC DNA]</scope>
    <source>
        <strain evidence="2 3">Kuro-I</strain>
    </source>
</reference>
<keyword evidence="3" id="KW-1185">Reference proteome</keyword>
<proteinExistence type="predicted"/>